<evidence type="ECO:0000256" key="2">
    <source>
        <dbReference type="ARBA" id="ARBA00022448"/>
    </source>
</evidence>
<keyword evidence="5 7" id="KW-1133">Transmembrane helix</keyword>
<feature type="transmembrane region" description="Helical" evidence="7">
    <location>
        <begin position="473"/>
        <end position="490"/>
    </location>
</feature>
<dbReference type="SUPFAM" id="SSF103473">
    <property type="entry name" value="MFS general substrate transporter"/>
    <property type="match status" value="1"/>
</dbReference>
<feature type="transmembrane region" description="Helical" evidence="7">
    <location>
        <begin position="137"/>
        <end position="157"/>
    </location>
</feature>
<keyword evidence="3" id="KW-1003">Cell membrane</keyword>
<dbReference type="RefSeq" id="WP_065247269.1">
    <property type="nucleotide sequence ID" value="NZ_CP012117.1"/>
</dbReference>
<evidence type="ECO:0000256" key="3">
    <source>
        <dbReference type="ARBA" id="ARBA00022475"/>
    </source>
</evidence>
<feature type="transmembrane region" description="Helical" evidence="7">
    <location>
        <begin position="327"/>
        <end position="347"/>
    </location>
</feature>
<organism evidence="9 10">
    <name type="scientific">Dermabacter vaginalis</name>
    <dbReference type="NCBI Taxonomy" id="1630135"/>
    <lineage>
        <taxon>Bacteria</taxon>
        <taxon>Bacillati</taxon>
        <taxon>Actinomycetota</taxon>
        <taxon>Actinomycetes</taxon>
        <taxon>Micrococcales</taxon>
        <taxon>Dermabacteraceae</taxon>
        <taxon>Dermabacter</taxon>
    </lineage>
</organism>
<evidence type="ECO:0000256" key="6">
    <source>
        <dbReference type="ARBA" id="ARBA00023136"/>
    </source>
</evidence>
<evidence type="ECO:0000313" key="9">
    <source>
        <dbReference type="EMBL" id="ANP26937.1"/>
    </source>
</evidence>
<name>A0A1B0ZG73_9MICO</name>
<feature type="transmembrane region" description="Helical" evidence="7">
    <location>
        <begin position="261"/>
        <end position="285"/>
    </location>
</feature>
<proteinExistence type="predicted"/>
<evidence type="ECO:0000313" key="10">
    <source>
        <dbReference type="Proteomes" id="UP000092596"/>
    </source>
</evidence>
<keyword evidence="2" id="KW-0813">Transport</keyword>
<feature type="transmembrane region" description="Helical" evidence="7">
    <location>
        <begin position="163"/>
        <end position="183"/>
    </location>
</feature>
<dbReference type="PRINTS" id="PR01036">
    <property type="entry name" value="TCRTETB"/>
</dbReference>
<dbReference type="CDD" id="cd17321">
    <property type="entry name" value="MFS_MMR_MDR_like"/>
    <property type="match status" value="1"/>
</dbReference>
<dbReference type="GO" id="GO:0022857">
    <property type="term" value="F:transmembrane transporter activity"/>
    <property type="evidence" value="ECO:0007669"/>
    <property type="project" value="InterPro"/>
</dbReference>
<dbReference type="Gene3D" id="1.20.1250.20">
    <property type="entry name" value="MFS general substrate transporter like domains"/>
    <property type="match status" value="1"/>
</dbReference>
<accession>A0A1B0ZG73</accession>
<keyword evidence="6 7" id="KW-0472">Membrane</keyword>
<evidence type="ECO:0000256" key="7">
    <source>
        <dbReference type="SAM" id="Phobius"/>
    </source>
</evidence>
<evidence type="ECO:0000256" key="1">
    <source>
        <dbReference type="ARBA" id="ARBA00004651"/>
    </source>
</evidence>
<feature type="transmembrane region" description="Helical" evidence="7">
    <location>
        <begin position="75"/>
        <end position="101"/>
    </location>
</feature>
<feature type="domain" description="Major facilitator superfamily (MFS) profile" evidence="8">
    <location>
        <begin position="9"/>
        <end position="496"/>
    </location>
</feature>
<dbReference type="KEGG" id="dva:DAD186_03800"/>
<feature type="transmembrane region" description="Helical" evidence="7">
    <location>
        <begin position="297"/>
        <end position="315"/>
    </location>
</feature>
<dbReference type="PANTHER" id="PTHR42718">
    <property type="entry name" value="MAJOR FACILITATOR SUPERFAMILY MULTIDRUG TRANSPORTER MFSC"/>
    <property type="match status" value="1"/>
</dbReference>
<dbReference type="Proteomes" id="UP000092596">
    <property type="component" value="Chromosome"/>
</dbReference>
<dbReference type="PATRIC" id="fig|1630135.4.peg.382"/>
<protein>
    <submittedName>
        <fullName evidence="9">Drug:H+ antiporter-2 (14 Spanner) (DHA2) family drug resistance MFS transporter</fullName>
    </submittedName>
</protein>
<dbReference type="EMBL" id="CP012117">
    <property type="protein sequence ID" value="ANP26937.1"/>
    <property type="molecule type" value="Genomic_DNA"/>
</dbReference>
<dbReference type="PROSITE" id="PS50850">
    <property type="entry name" value="MFS"/>
    <property type="match status" value="1"/>
</dbReference>
<feature type="transmembrane region" description="Helical" evidence="7">
    <location>
        <begin position="353"/>
        <end position="374"/>
    </location>
</feature>
<gene>
    <name evidence="9" type="ORF">DAD186_03800</name>
</gene>
<feature type="transmembrane region" description="Helical" evidence="7">
    <location>
        <begin position="107"/>
        <end position="125"/>
    </location>
</feature>
<dbReference type="AlphaFoldDB" id="A0A1B0ZG73"/>
<dbReference type="PANTHER" id="PTHR42718:SF47">
    <property type="entry name" value="METHYL VIOLOGEN RESISTANCE PROTEIN SMVA"/>
    <property type="match status" value="1"/>
</dbReference>
<keyword evidence="4 7" id="KW-0812">Transmembrane</keyword>
<dbReference type="Gene3D" id="1.20.1720.10">
    <property type="entry name" value="Multidrug resistance protein D"/>
    <property type="match status" value="1"/>
</dbReference>
<dbReference type="InterPro" id="IPR036259">
    <property type="entry name" value="MFS_trans_sf"/>
</dbReference>
<dbReference type="InterPro" id="IPR020846">
    <property type="entry name" value="MFS_dom"/>
</dbReference>
<sequence>MSWRARWAALAVVLLPVFLISIDVTVLSISLPGISQDLHPSANELLWIVDSYSFVLACLLILMGKFGDSFGRLRLLIWGSVIFGAASVMSGFSTSAVMLIIGRALQGFGGATLMPSTLGIIRHIFQKRSERRLALALWSAAFSSGSAIGPLLGGILIEVANWRYVFFINVPIVIAFVVLAKLFVPESDREESERIDLLSPVVLIASIFALVLSFKLLIEDFALWQVGLLVVGAFGLALFWRRQYRVENPILDVDVVSEPTFRSATLINGIAYFITIGTLFFFPQYLMVVSGLSPIEAGLWALPMVVATILGALISPIFARRFRSNQLVALGLLTCGLGCLTVPLLVTVHFDPFFYFLCTFLIGLGIGFAEPLTNDTILSSAPDKEAGSVSAISETAYELGGALGTAVLGGVGMLAYRLSLSARESGLGVSDQVLAEAKQTIGSAAVLAEPGNSTNPDLAWTLAKASFVDGQNAAMYLAGLAAFAAAIIALRGMRAELHLKLQDKLGTKPPQKSPDLQ</sequence>
<feature type="transmembrane region" description="Helical" evidence="7">
    <location>
        <begin position="222"/>
        <end position="240"/>
    </location>
</feature>
<dbReference type="GO" id="GO:0005886">
    <property type="term" value="C:plasma membrane"/>
    <property type="evidence" value="ECO:0007669"/>
    <property type="project" value="UniProtKB-SubCell"/>
</dbReference>
<evidence type="ECO:0000256" key="4">
    <source>
        <dbReference type="ARBA" id="ARBA00022692"/>
    </source>
</evidence>
<dbReference type="Pfam" id="PF07690">
    <property type="entry name" value="MFS_1"/>
    <property type="match status" value="1"/>
</dbReference>
<dbReference type="STRING" id="1630135.DAD186_03800"/>
<dbReference type="InterPro" id="IPR011701">
    <property type="entry name" value="MFS"/>
</dbReference>
<evidence type="ECO:0000256" key="5">
    <source>
        <dbReference type="ARBA" id="ARBA00022989"/>
    </source>
</evidence>
<feature type="transmembrane region" description="Helical" evidence="7">
    <location>
        <begin position="195"/>
        <end position="216"/>
    </location>
</feature>
<feature type="transmembrane region" description="Helical" evidence="7">
    <location>
        <begin position="44"/>
        <end position="63"/>
    </location>
</feature>
<comment type="subcellular location">
    <subcellularLocation>
        <location evidence="1">Cell membrane</location>
        <topology evidence="1">Multi-pass membrane protein</topology>
    </subcellularLocation>
</comment>
<evidence type="ECO:0000259" key="8">
    <source>
        <dbReference type="PROSITE" id="PS50850"/>
    </source>
</evidence>
<reference evidence="9 10" key="1">
    <citation type="submission" date="2015-06" db="EMBL/GenBank/DDBJ databases">
        <title>Investigation of pathophysiology for high-risk pregnancy and development of treatment modality based on it.</title>
        <authorList>
            <person name="Kim B.-C."/>
            <person name="Lim S."/>
        </authorList>
    </citation>
    <scope>NUCLEOTIDE SEQUENCE [LARGE SCALE GENOMIC DNA]</scope>
    <source>
        <strain evidence="9 10">AD1-86</strain>
    </source>
</reference>